<protein>
    <submittedName>
        <fullName evidence="1">Uncharacterized protein</fullName>
    </submittedName>
</protein>
<name>A0A8T3BW79_DENNO</name>
<reference evidence="1" key="1">
    <citation type="journal article" date="2022" name="Front. Genet.">
        <title>Chromosome-Scale Assembly of the Dendrobium nobile Genome Provides Insights Into the Molecular Mechanism of the Biosynthesis of the Medicinal Active Ingredient of Dendrobium.</title>
        <authorList>
            <person name="Xu Q."/>
            <person name="Niu S.-C."/>
            <person name="Li K.-L."/>
            <person name="Zheng P.-J."/>
            <person name="Zhang X.-J."/>
            <person name="Jia Y."/>
            <person name="Liu Y."/>
            <person name="Niu Y.-X."/>
            <person name="Yu L.-H."/>
            <person name="Chen D.-F."/>
            <person name="Zhang G.-Q."/>
        </authorList>
    </citation>
    <scope>NUCLEOTIDE SEQUENCE</scope>
    <source>
        <tissue evidence="1">Leaf</tissue>
    </source>
</reference>
<dbReference type="Proteomes" id="UP000829196">
    <property type="component" value="Unassembled WGS sequence"/>
</dbReference>
<organism evidence="1 2">
    <name type="scientific">Dendrobium nobile</name>
    <name type="common">Orchid</name>
    <dbReference type="NCBI Taxonomy" id="94219"/>
    <lineage>
        <taxon>Eukaryota</taxon>
        <taxon>Viridiplantae</taxon>
        <taxon>Streptophyta</taxon>
        <taxon>Embryophyta</taxon>
        <taxon>Tracheophyta</taxon>
        <taxon>Spermatophyta</taxon>
        <taxon>Magnoliopsida</taxon>
        <taxon>Liliopsida</taxon>
        <taxon>Asparagales</taxon>
        <taxon>Orchidaceae</taxon>
        <taxon>Epidendroideae</taxon>
        <taxon>Malaxideae</taxon>
        <taxon>Dendrobiinae</taxon>
        <taxon>Dendrobium</taxon>
    </lineage>
</organism>
<keyword evidence="2" id="KW-1185">Reference proteome</keyword>
<accession>A0A8T3BW79</accession>
<comment type="caution">
    <text evidence="1">The sequence shown here is derived from an EMBL/GenBank/DDBJ whole genome shotgun (WGS) entry which is preliminary data.</text>
</comment>
<evidence type="ECO:0000313" key="2">
    <source>
        <dbReference type="Proteomes" id="UP000829196"/>
    </source>
</evidence>
<dbReference type="AlphaFoldDB" id="A0A8T3BW79"/>
<dbReference type="EMBL" id="JAGYWB010000006">
    <property type="protein sequence ID" value="KAI0519664.1"/>
    <property type="molecule type" value="Genomic_DNA"/>
</dbReference>
<sequence>MLYFFLVCTKATILSYPRKMFFPGRVTKLSFTTSSLSCFNSFLVPSAAVIKSSTILSTIDTQGGISCPSAALSSKSPPLTRTSVFSPSLRSTISQSKGSRWNEAGIGSPSVVALTGTGVGRRSARKIKLPSEIASSLPSDENVETSDPTGEGIVVEVAKSNKNEGAEEATHAILHL</sequence>
<evidence type="ECO:0000313" key="1">
    <source>
        <dbReference type="EMBL" id="KAI0519664.1"/>
    </source>
</evidence>
<gene>
    <name evidence="1" type="ORF">KFK09_007118</name>
</gene>
<proteinExistence type="predicted"/>